<proteinExistence type="predicted"/>
<name>A0A816HIA9_ADIRI</name>
<gene>
    <name evidence="2" type="ORF">XAT740_LOCUS62318</name>
</gene>
<dbReference type="AlphaFoldDB" id="A0A816HIA9"/>
<evidence type="ECO:0000313" key="3">
    <source>
        <dbReference type="Proteomes" id="UP000663828"/>
    </source>
</evidence>
<feature type="non-terminal residue" evidence="2">
    <location>
        <position position="98"/>
    </location>
</feature>
<reference evidence="2" key="1">
    <citation type="submission" date="2021-02" db="EMBL/GenBank/DDBJ databases">
        <authorList>
            <person name="Nowell W R."/>
        </authorList>
    </citation>
    <scope>NUCLEOTIDE SEQUENCE</scope>
</reference>
<sequence>MQSSLGNSKDGNSTIHPSSFRMRNNSYSTTPFTNAYQSSSSPIFWSHPPTLQTPPPPPLTLNNGPTSIQQFLNSDMLASMSRSNSQPDLTATLNTVPS</sequence>
<dbReference type="Proteomes" id="UP000663828">
    <property type="component" value="Unassembled WGS sequence"/>
</dbReference>
<evidence type="ECO:0000256" key="1">
    <source>
        <dbReference type="SAM" id="MobiDB-lite"/>
    </source>
</evidence>
<organism evidence="2 3">
    <name type="scientific">Adineta ricciae</name>
    <name type="common">Rotifer</name>
    <dbReference type="NCBI Taxonomy" id="249248"/>
    <lineage>
        <taxon>Eukaryota</taxon>
        <taxon>Metazoa</taxon>
        <taxon>Spiralia</taxon>
        <taxon>Gnathifera</taxon>
        <taxon>Rotifera</taxon>
        <taxon>Eurotatoria</taxon>
        <taxon>Bdelloidea</taxon>
        <taxon>Adinetida</taxon>
        <taxon>Adinetidae</taxon>
        <taxon>Adineta</taxon>
    </lineage>
</organism>
<accession>A0A816HIA9</accession>
<dbReference type="EMBL" id="CAJNOR010017384">
    <property type="protein sequence ID" value="CAF1687256.1"/>
    <property type="molecule type" value="Genomic_DNA"/>
</dbReference>
<evidence type="ECO:0000313" key="2">
    <source>
        <dbReference type="EMBL" id="CAF1687256.1"/>
    </source>
</evidence>
<keyword evidence="3" id="KW-1185">Reference proteome</keyword>
<comment type="caution">
    <text evidence="2">The sequence shown here is derived from an EMBL/GenBank/DDBJ whole genome shotgun (WGS) entry which is preliminary data.</text>
</comment>
<protein>
    <submittedName>
        <fullName evidence="2">Uncharacterized protein</fullName>
    </submittedName>
</protein>
<feature type="region of interest" description="Disordered" evidence="1">
    <location>
        <begin position="1"/>
        <end position="26"/>
    </location>
</feature>